<accession>A0AB36CPL2</accession>
<dbReference type="AlphaFoldDB" id="A0AB36CPL2"/>
<keyword evidence="1" id="KW-1133">Transmembrane helix</keyword>
<evidence type="ECO:0000313" key="2">
    <source>
        <dbReference type="EMBL" id="NMZ77861.1"/>
    </source>
</evidence>
<name>A0AB36CPL2_9PSED</name>
<comment type="caution">
    <text evidence="2">The sequence shown here is derived from an EMBL/GenBank/DDBJ whole genome shotgun (WGS) entry which is preliminary data.</text>
</comment>
<evidence type="ECO:0000256" key="1">
    <source>
        <dbReference type="SAM" id="Phobius"/>
    </source>
</evidence>
<dbReference type="Proteomes" id="UP000548707">
    <property type="component" value="Unassembled WGS sequence"/>
</dbReference>
<protein>
    <submittedName>
        <fullName evidence="2">Uncharacterized protein</fullName>
    </submittedName>
</protein>
<evidence type="ECO:0000313" key="3">
    <source>
        <dbReference type="Proteomes" id="UP000548707"/>
    </source>
</evidence>
<dbReference type="RefSeq" id="WP_169856181.1">
    <property type="nucleotide sequence ID" value="NZ_JAAQXV010000001.1"/>
</dbReference>
<proteinExistence type="predicted"/>
<sequence>MNYFQRDQLAARGSACLEKVFAMLVMLPPNAELLLMLLVLEVLPWV</sequence>
<organism evidence="2 3">
    <name type="scientific">Pseudomonas mandelii</name>
    <dbReference type="NCBI Taxonomy" id="75612"/>
    <lineage>
        <taxon>Bacteria</taxon>
        <taxon>Pseudomonadati</taxon>
        <taxon>Pseudomonadota</taxon>
        <taxon>Gammaproteobacteria</taxon>
        <taxon>Pseudomonadales</taxon>
        <taxon>Pseudomonadaceae</taxon>
        <taxon>Pseudomonas</taxon>
    </lineage>
</organism>
<feature type="transmembrane region" description="Helical" evidence="1">
    <location>
        <begin position="20"/>
        <end position="40"/>
    </location>
</feature>
<keyword evidence="1" id="KW-0472">Membrane</keyword>
<keyword evidence="1" id="KW-0812">Transmembrane</keyword>
<reference evidence="2 3" key="1">
    <citation type="journal article" date="2020" name="Front. Microbiol.">
        <title>Genetic Organization of the aprX-lipA2 Operon Affects the Proteolytic Potential of Pseudomonas Species in Milk.</title>
        <authorList>
            <person name="Maier C."/>
            <person name="Huptas C."/>
            <person name="von Neubeck M."/>
            <person name="Scherer S."/>
            <person name="Wenning M."/>
            <person name="Lucking G."/>
        </authorList>
    </citation>
    <scope>NUCLEOTIDE SEQUENCE [LARGE SCALE GENOMIC DNA]</scope>
    <source>
        <strain evidence="2 3">WS 5114</strain>
    </source>
</reference>
<dbReference type="EMBL" id="JAAQXV010000001">
    <property type="protein sequence ID" value="NMZ77861.1"/>
    <property type="molecule type" value="Genomic_DNA"/>
</dbReference>
<gene>
    <name evidence="2" type="ORF">HBO26_00920</name>
</gene>